<dbReference type="GO" id="GO:0005737">
    <property type="term" value="C:cytoplasm"/>
    <property type="evidence" value="ECO:0007669"/>
    <property type="project" value="TreeGrafter"/>
</dbReference>
<dbReference type="Pfam" id="PF23572">
    <property type="entry name" value="GH3_C"/>
    <property type="match status" value="1"/>
</dbReference>
<dbReference type="Pfam" id="PF23571">
    <property type="entry name" value="GH3_M"/>
    <property type="match status" value="1"/>
</dbReference>
<dbReference type="InterPro" id="IPR055378">
    <property type="entry name" value="GH3_C"/>
</dbReference>
<dbReference type="PANTHER" id="PTHR31901">
    <property type="entry name" value="GH3 DOMAIN-CONTAINING PROTEIN"/>
    <property type="match status" value="1"/>
</dbReference>
<dbReference type="EMBL" id="CDMZ01000843">
    <property type="protein sequence ID" value="CEM22615.1"/>
    <property type="molecule type" value="Genomic_DNA"/>
</dbReference>
<dbReference type="PANTHER" id="PTHR31901:SF9">
    <property type="entry name" value="GH3 DOMAIN-CONTAINING PROTEIN"/>
    <property type="match status" value="1"/>
</dbReference>
<dbReference type="InterPro" id="IPR055377">
    <property type="entry name" value="GH3_M"/>
</dbReference>
<dbReference type="InterPro" id="IPR004993">
    <property type="entry name" value="GH3"/>
</dbReference>
<feature type="region of interest" description="Disordered" evidence="1">
    <location>
        <begin position="661"/>
        <end position="691"/>
    </location>
</feature>
<dbReference type="PhylomeDB" id="A0A0G4G312"/>
<evidence type="ECO:0000313" key="4">
    <source>
        <dbReference type="EMBL" id="CEM22615.1"/>
    </source>
</evidence>
<sequence length="691" mass="76549">MLSISEAQRKILCRQVETNCSLSGLEGVPEERIVEEFRRNHKLTTFDDYRDKIATAVEAGKAGDGEVFRTAAREVTTDPWIQIHCTSGTTGSSKYYPFNAAKVPIVEKFFLFHRFMTIPRNQTLDLTMPGKVETLSVGVIMGGVLSCYQHSAKSSGRVDPFTSSMVPLSFKFAGRSLAVYHLCWLVALLNFEDVLCITDAFAGNLVIACNWLLENWRVLEAEILSAELDVNSVEVDIASEAIREEAVKLLAETDERRREKAIRQLQKACGGKEDRQQRKGALRRLFPNLIEMRCIKTGSMAKYVPHLEELVADTPPPPPAPLGDEETGGRGGVRIVSSLYGGTEGFYGFAVDPPEDSSQMPSEELLASFSAFFPALMKHAAASANSAVAERGQRGVEVEDSYALLPDLECFFEFIPLESDSQIEQNGGGDGNQGSAGPVEEREETETDTQQPRLLHELEEGKLYELVISNFSGVARHRIGDIIRVVRILPEECGRLPMVTVVGRSGQALNLVWEKMPEHHVLSAVREVTLKCSFPLRDFCATESIADGLLPFYHFYVEAKEEEKEGESLKKAKNLLPELRDALETALCARNDPYSDFITNSKVARLRLSLVKRGTFSKMREHTVASSLTVYSQYKSPTVVRDGVRLDVLKASVLVTAVARGGAPAKKSRGQRRHLTDVSIETEERSLPPVS</sequence>
<dbReference type="Pfam" id="PF03321">
    <property type="entry name" value="GH3"/>
    <property type="match status" value="1"/>
</dbReference>
<dbReference type="GO" id="GO:0016881">
    <property type="term" value="F:acid-amino acid ligase activity"/>
    <property type="evidence" value="ECO:0007669"/>
    <property type="project" value="TreeGrafter"/>
</dbReference>
<protein>
    <submittedName>
        <fullName evidence="4">Uncharacterized protein</fullName>
    </submittedName>
</protein>
<feature type="domain" description="GH3 middle" evidence="2">
    <location>
        <begin position="409"/>
        <end position="489"/>
    </location>
</feature>
<evidence type="ECO:0000259" key="2">
    <source>
        <dbReference type="Pfam" id="PF23571"/>
    </source>
</evidence>
<evidence type="ECO:0000259" key="3">
    <source>
        <dbReference type="Pfam" id="PF23572"/>
    </source>
</evidence>
<proteinExistence type="predicted"/>
<evidence type="ECO:0000256" key="1">
    <source>
        <dbReference type="SAM" id="MobiDB-lite"/>
    </source>
</evidence>
<organism evidence="4">
    <name type="scientific">Chromera velia CCMP2878</name>
    <dbReference type="NCBI Taxonomy" id="1169474"/>
    <lineage>
        <taxon>Eukaryota</taxon>
        <taxon>Sar</taxon>
        <taxon>Alveolata</taxon>
        <taxon>Colpodellida</taxon>
        <taxon>Chromeraceae</taxon>
        <taxon>Chromera</taxon>
    </lineage>
</organism>
<dbReference type="AlphaFoldDB" id="A0A0G4G312"/>
<gene>
    <name evidence="4" type="ORF">Cvel_20009</name>
</gene>
<feature type="domain" description="GH3 C-terminal" evidence="3">
    <location>
        <begin position="520"/>
        <end position="642"/>
    </location>
</feature>
<accession>A0A0G4G312</accession>
<dbReference type="VEuPathDB" id="CryptoDB:Cvel_20009"/>
<feature type="compositionally biased region" description="Basic and acidic residues" evidence="1">
    <location>
        <begin position="682"/>
        <end position="691"/>
    </location>
</feature>
<name>A0A0G4G312_9ALVE</name>
<feature type="region of interest" description="Disordered" evidence="1">
    <location>
        <begin position="422"/>
        <end position="454"/>
    </location>
</feature>
<reference evidence="4" key="1">
    <citation type="submission" date="2014-11" db="EMBL/GenBank/DDBJ databases">
        <authorList>
            <person name="Otto D Thomas"/>
            <person name="Naeem Raeece"/>
        </authorList>
    </citation>
    <scope>NUCLEOTIDE SEQUENCE</scope>
</reference>